<organism evidence="1 2">
    <name type="scientific">Temnothorax curvispinosus</name>
    <dbReference type="NCBI Taxonomy" id="300111"/>
    <lineage>
        <taxon>Eukaryota</taxon>
        <taxon>Metazoa</taxon>
        <taxon>Ecdysozoa</taxon>
        <taxon>Arthropoda</taxon>
        <taxon>Hexapoda</taxon>
        <taxon>Insecta</taxon>
        <taxon>Pterygota</taxon>
        <taxon>Neoptera</taxon>
        <taxon>Endopterygota</taxon>
        <taxon>Hymenoptera</taxon>
        <taxon>Apocrita</taxon>
        <taxon>Aculeata</taxon>
        <taxon>Formicoidea</taxon>
        <taxon>Formicidae</taxon>
        <taxon>Myrmicinae</taxon>
        <taxon>Temnothorax</taxon>
    </lineage>
</organism>
<dbReference type="RefSeq" id="XP_024890424.1">
    <property type="nucleotide sequence ID" value="XM_025034656.1"/>
</dbReference>
<dbReference type="Proteomes" id="UP000504618">
    <property type="component" value="Unplaced"/>
</dbReference>
<dbReference type="PANTHER" id="PTHR21177">
    <property type="entry name" value="IP06524P-RELATED"/>
    <property type="match status" value="1"/>
</dbReference>
<sequence length="544" mass="59629">MVILPSLSRALLPLPARTARRHTHRHFALSRYSRFELPHSVEALSTCDSGTSSVKFAFAFDRVEDESAMRILLGCIVYLLSTVSARTAIMPPPWADPSSNPCAAQPRGWQLLYWPADGKCYKIFQIGAPCPETMELGPAAGSGGTIAECRCPPGTAQSPRDALCHPIFTRASCSKGQFFAPVSEASDKPGTKPRWGVCRDPETCNEQGEIYWPKDGKCYPKLSKGPCPRGELLIIGEDGLATCSCSTSGELGRYHWLENGGGCHEHYTKGPCSEPGELFLPGGTCGCHPQLPHYHEPSGMCYQLGGVDPCPQGHHFVVTMDARSSQEDVARARCVCKSGHVLYKDGFCYRLHTRGPCESGYMLMNSSTCIPVPCKRGRLYFPQEKTCYKVGTRGPCPNGQIVLYDYNVRPSLDGISYNGVCGCTNSMRDAGKCLTNESDDCESTPGMVRIKKTCYKLYTQGPCTAGEWLVAQRTPRNSRLWRHGGESRPRARCECRPGYKKIVQSSGEALDELDSNNLISPNNCQPPVVSLAKFLNDNIKSIVI</sequence>
<proteinExistence type="predicted"/>
<gene>
    <name evidence="2" type="primary">LOC112466532</name>
</gene>
<name>A0A6J1R5X1_9HYME</name>
<reference evidence="2" key="1">
    <citation type="submission" date="2025-08" db="UniProtKB">
        <authorList>
            <consortium name="RefSeq"/>
        </authorList>
    </citation>
    <scope>IDENTIFICATION</scope>
    <source>
        <tissue evidence="2">Whole body</tissue>
    </source>
</reference>
<keyword evidence="1" id="KW-1185">Reference proteome</keyword>
<evidence type="ECO:0000313" key="2">
    <source>
        <dbReference type="RefSeq" id="XP_024890424.1"/>
    </source>
</evidence>
<protein>
    <submittedName>
        <fullName evidence="2">Uncharacterized protein LOC112466532</fullName>
    </submittedName>
</protein>
<evidence type="ECO:0000313" key="1">
    <source>
        <dbReference type="Proteomes" id="UP000504618"/>
    </source>
</evidence>
<dbReference type="AlphaFoldDB" id="A0A6J1R5X1"/>
<accession>A0A6J1R5X1</accession>
<dbReference type="GeneID" id="112466532"/>
<dbReference type="PANTHER" id="PTHR21177:SF7">
    <property type="entry name" value="GH11627P"/>
    <property type="match status" value="1"/>
</dbReference>
<dbReference type="OrthoDB" id="6328618at2759"/>